<name>A0A2P5X439_GOSBA</name>
<sequence>MGRIEEPINFFYHYYEKWLCQFALVESLRVEGGRQHFNLLVAPTDHRVVAGGGLDQSSKDTSSRTDSIFRKLNEDIDLLVTGVRKKCKTILRAVRISSVSDEERGSVELEHWSQRMSDTVDVIATVARTLIPRNFLRTSSPSIPPVTASPFDVRKVDLDILAEEDPTNANMTPSTNNEAAPVDNANQAGSFASANCVGYCGSSLVSFSMTAKSFTLANCVGGCGSSPVSLSMTIRSFTLTNCDRGCGSLPANLSLTTGSFVFANCVGGCGFFPLSLSMTIGALLLITMMEVAVLSLQDLV</sequence>
<gene>
    <name evidence="1" type="ORF">GOBAR_AA22551</name>
</gene>
<protein>
    <submittedName>
        <fullName evidence="1">Uncharacterized protein</fullName>
    </submittedName>
</protein>
<dbReference type="AlphaFoldDB" id="A0A2P5X439"/>
<accession>A0A2P5X439</accession>
<reference evidence="1 2" key="1">
    <citation type="submission" date="2015-01" db="EMBL/GenBank/DDBJ databases">
        <title>Genome of allotetraploid Gossypium barbadense reveals genomic plasticity and fiber elongation in cotton evolution.</title>
        <authorList>
            <person name="Chen X."/>
            <person name="Liu X."/>
            <person name="Zhao B."/>
            <person name="Zheng H."/>
            <person name="Hu Y."/>
            <person name="Lu G."/>
            <person name="Yang C."/>
            <person name="Chen J."/>
            <person name="Shan C."/>
            <person name="Zhang L."/>
            <person name="Zhou Y."/>
            <person name="Wang L."/>
            <person name="Guo W."/>
            <person name="Bai Y."/>
            <person name="Ruan J."/>
            <person name="Shangguan X."/>
            <person name="Mao Y."/>
            <person name="Jiang J."/>
            <person name="Zhu Y."/>
            <person name="Lei J."/>
            <person name="Kang H."/>
            <person name="Chen S."/>
            <person name="He X."/>
            <person name="Wang R."/>
            <person name="Wang Y."/>
            <person name="Chen J."/>
            <person name="Wang L."/>
            <person name="Yu S."/>
            <person name="Wang B."/>
            <person name="Wei J."/>
            <person name="Song S."/>
            <person name="Lu X."/>
            <person name="Gao Z."/>
            <person name="Gu W."/>
            <person name="Deng X."/>
            <person name="Ma D."/>
            <person name="Wang S."/>
            <person name="Liang W."/>
            <person name="Fang L."/>
            <person name="Cai C."/>
            <person name="Zhu X."/>
            <person name="Zhou B."/>
            <person name="Zhang Y."/>
            <person name="Chen Z."/>
            <person name="Xu S."/>
            <person name="Zhu R."/>
            <person name="Wang S."/>
            <person name="Zhang T."/>
            <person name="Zhao G."/>
        </authorList>
    </citation>
    <scope>NUCLEOTIDE SEQUENCE [LARGE SCALE GENOMIC DNA]</scope>
    <source>
        <strain evidence="2">cv. Xinhai21</strain>
        <tissue evidence="1">Leaf</tissue>
    </source>
</reference>
<evidence type="ECO:0000313" key="1">
    <source>
        <dbReference type="EMBL" id="PPR98112.1"/>
    </source>
</evidence>
<dbReference type="EMBL" id="KZ665713">
    <property type="protein sequence ID" value="PPR98112.1"/>
    <property type="molecule type" value="Genomic_DNA"/>
</dbReference>
<proteinExistence type="predicted"/>
<organism evidence="1 2">
    <name type="scientific">Gossypium barbadense</name>
    <name type="common">Sea Island cotton</name>
    <name type="synonym">Hibiscus barbadensis</name>
    <dbReference type="NCBI Taxonomy" id="3634"/>
    <lineage>
        <taxon>Eukaryota</taxon>
        <taxon>Viridiplantae</taxon>
        <taxon>Streptophyta</taxon>
        <taxon>Embryophyta</taxon>
        <taxon>Tracheophyta</taxon>
        <taxon>Spermatophyta</taxon>
        <taxon>Magnoliopsida</taxon>
        <taxon>eudicotyledons</taxon>
        <taxon>Gunneridae</taxon>
        <taxon>Pentapetalae</taxon>
        <taxon>rosids</taxon>
        <taxon>malvids</taxon>
        <taxon>Malvales</taxon>
        <taxon>Malvaceae</taxon>
        <taxon>Malvoideae</taxon>
        <taxon>Gossypium</taxon>
    </lineage>
</organism>
<dbReference type="Proteomes" id="UP000239757">
    <property type="component" value="Unassembled WGS sequence"/>
</dbReference>
<evidence type="ECO:0000313" key="2">
    <source>
        <dbReference type="Proteomes" id="UP000239757"/>
    </source>
</evidence>